<reference evidence="1" key="1">
    <citation type="journal article" date="2014" name="Genome Biol.">
        <title>Transcriptome and methylome profiling reveals relics of genome dominance in the mesopolyploid Brassica oleracea.</title>
        <authorList>
            <person name="Parkin I.A."/>
            <person name="Koh C."/>
            <person name="Tang H."/>
            <person name="Robinson S.J."/>
            <person name="Kagale S."/>
            <person name="Clarke W.E."/>
            <person name="Town C.D."/>
            <person name="Nixon J."/>
            <person name="Krishnakumar V."/>
            <person name="Bidwell S.L."/>
            <person name="Denoeud F."/>
            <person name="Belcram H."/>
            <person name="Links M.G."/>
            <person name="Just J."/>
            <person name="Clarke C."/>
            <person name="Bender T."/>
            <person name="Huebert T."/>
            <person name="Mason A.S."/>
            <person name="Pires J.C."/>
            <person name="Barker G."/>
            <person name="Moore J."/>
            <person name="Walley P.G."/>
            <person name="Manoli S."/>
            <person name="Batley J."/>
            <person name="Edwards D."/>
            <person name="Nelson M.N."/>
            <person name="Wang X."/>
            <person name="Paterson A.H."/>
            <person name="King G."/>
            <person name="Bancroft I."/>
            <person name="Chalhoub B."/>
            <person name="Sharpe A.G."/>
        </authorList>
    </citation>
    <scope>NUCLEOTIDE SEQUENCE [LARGE SCALE GENOMIC DNA]</scope>
    <source>
        <strain evidence="1">cv. TO1000</strain>
    </source>
</reference>
<evidence type="ECO:0008006" key="3">
    <source>
        <dbReference type="Google" id="ProtNLM"/>
    </source>
</evidence>
<dbReference type="Gramene" id="Bo00875s100.1">
    <property type="protein sequence ID" value="Bo00875s100.1"/>
    <property type="gene ID" value="Bo00875s100"/>
</dbReference>
<dbReference type="InterPro" id="IPR027417">
    <property type="entry name" value="P-loop_NTPase"/>
</dbReference>
<dbReference type="eggNOG" id="KOG0063">
    <property type="taxonomic scope" value="Eukaryota"/>
</dbReference>
<dbReference type="InterPro" id="IPR013283">
    <property type="entry name" value="RLI1"/>
</dbReference>
<dbReference type="Gene3D" id="3.40.50.300">
    <property type="entry name" value="P-loop containing nucleotide triphosphate hydrolases"/>
    <property type="match status" value="1"/>
</dbReference>
<dbReference type="HOGENOM" id="CLU_090134_0_0_1"/>
<dbReference type="SUPFAM" id="SSF52540">
    <property type="entry name" value="P-loop containing nucleoside triphosphate hydrolases"/>
    <property type="match status" value="1"/>
</dbReference>
<reference evidence="1" key="2">
    <citation type="submission" date="2015-06" db="UniProtKB">
        <authorList>
            <consortium name="EnsemblPlants"/>
        </authorList>
    </citation>
    <scope>IDENTIFICATION</scope>
</reference>
<accession>A0A0D2ZRU2</accession>
<protein>
    <recommendedName>
        <fullName evidence="3">ABC transporter domain-containing protein</fullName>
    </recommendedName>
</protein>
<dbReference type="PANTHER" id="PTHR19248">
    <property type="entry name" value="ATP-BINDING TRANSPORT PROTEIN-RELATED"/>
    <property type="match status" value="1"/>
</dbReference>
<dbReference type="EnsemblPlants" id="Bo00875s100.1">
    <property type="protein sequence ID" value="Bo00875s100.1"/>
    <property type="gene ID" value="Bo00875s100"/>
</dbReference>
<sequence>MPPRVQEELFCRQDCYVSSSHYRAKAPFMSFLTSGSSAKTGKSPRFDWNKLYWEIYSSPNLGQEKSNQTLADTIILLIGMKFGSLPWIRTSKLFHPSCRRETKGMCYEATTCGCYEKSAKGTLRMVLEKLDERGMMSEICDAMDLNHHVLDREATQVSGGELQRFSIAAVCLKKPDIYVFNKPFNFLDVRHRLRAAEVICSLLKHDKFGSMISLVLEYNMRFLTDKPQESEGKVKSYARYKYPNMSKKLGNFTLDVMEGEFTHYKKTTVF</sequence>
<proteinExistence type="predicted"/>
<keyword evidence="2" id="KW-1185">Reference proteome</keyword>
<organism evidence="1 2">
    <name type="scientific">Brassica oleracea var. oleracea</name>
    <dbReference type="NCBI Taxonomy" id="109376"/>
    <lineage>
        <taxon>Eukaryota</taxon>
        <taxon>Viridiplantae</taxon>
        <taxon>Streptophyta</taxon>
        <taxon>Embryophyta</taxon>
        <taxon>Tracheophyta</taxon>
        <taxon>Spermatophyta</taxon>
        <taxon>Magnoliopsida</taxon>
        <taxon>eudicotyledons</taxon>
        <taxon>Gunneridae</taxon>
        <taxon>Pentapetalae</taxon>
        <taxon>rosids</taxon>
        <taxon>malvids</taxon>
        <taxon>Brassicales</taxon>
        <taxon>Brassicaceae</taxon>
        <taxon>Brassiceae</taxon>
        <taxon>Brassica</taxon>
    </lineage>
</organism>
<dbReference type="Proteomes" id="UP000032141">
    <property type="component" value="Unassembled WGS sequence"/>
</dbReference>
<evidence type="ECO:0000313" key="2">
    <source>
        <dbReference type="Proteomes" id="UP000032141"/>
    </source>
</evidence>
<name>A0A0D2ZRU2_BRAOL</name>
<dbReference type="AlphaFoldDB" id="A0A0D2ZRU2"/>
<dbReference type="STRING" id="109376.A0A0D2ZRU2"/>
<evidence type="ECO:0000313" key="1">
    <source>
        <dbReference type="EnsemblPlants" id="Bo00875s100.1"/>
    </source>
</evidence>